<dbReference type="Pfam" id="PF02472">
    <property type="entry name" value="ExbD"/>
    <property type="match status" value="1"/>
</dbReference>
<evidence type="ECO:0000256" key="1">
    <source>
        <dbReference type="ARBA" id="ARBA00004162"/>
    </source>
</evidence>
<dbReference type="GO" id="GO:0005886">
    <property type="term" value="C:plasma membrane"/>
    <property type="evidence" value="ECO:0007669"/>
    <property type="project" value="UniProtKB-SubCell"/>
</dbReference>
<keyword evidence="7" id="KW-0813">Transport</keyword>
<evidence type="ECO:0000256" key="6">
    <source>
        <dbReference type="ARBA" id="ARBA00023136"/>
    </source>
</evidence>
<keyword evidence="4 7" id="KW-0812">Transmembrane</keyword>
<evidence type="ECO:0000256" key="4">
    <source>
        <dbReference type="ARBA" id="ARBA00022692"/>
    </source>
</evidence>
<dbReference type="RefSeq" id="WP_186767475.1">
    <property type="nucleotide sequence ID" value="NZ_SJPF01000001.1"/>
</dbReference>
<proteinExistence type="inferred from homology"/>
<dbReference type="AlphaFoldDB" id="A0A5C5VNW3"/>
<dbReference type="GO" id="GO:0015031">
    <property type="term" value="P:protein transport"/>
    <property type="evidence" value="ECO:0007669"/>
    <property type="project" value="UniProtKB-KW"/>
</dbReference>
<dbReference type="InterPro" id="IPR003400">
    <property type="entry name" value="ExbD"/>
</dbReference>
<comment type="caution">
    <text evidence="8">The sequence shown here is derived from an EMBL/GenBank/DDBJ whole genome shotgun (WGS) entry which is preliminary data.</text>
</comment>
<accession>A0A5C5VNW3</accession>
<evidence type="ECO:0000256" key="3">
    <source>
        <dbReference type="ARBA" id="ARBA00022475"/>
    </source>
</evidence>
<evidence type="ECO:0000256" key="2">
    <source>
        <dbReference type="ARBA" id="ARBA00005811"/>
    </source>
</evidence>
<dbReference type="PANTHER" id="PTHR30558:SF3">
    <property type="entry name" value="BIOPOLYMER TRANSPORT PROTEIN EXBD-RELATED"/>
    <property type="match status" value="1"/>
</dbReference>
<protein>
    <submittedName>
        <fullName evidence="8">Colicin uptake protein TolR</fullName>
    </submittedName>
</protein>
<keyword evidence="3" id="KW-1003">Cell membrane</keyword>
<organism evidence="8 9">
    <name type="scientific">Blastopirellula retiformator</name>
    <dbReference type="NCBI Taxonomy" id="2527970"/>
    <lineage>
        <taxon>Bacteria</taxon>
        <taxon>Pseudomonadati</taxon>
        <taxon>Planctomycetota</taxon>
        <taxon>Planctomycetia</taxon>
        <taxon>Pirellulales</taxon>
        <taxon>Pirellulaceae</taxon>
        <taxon>Blastopirellula</taxon>
    </lineage>
</organism>
<keyword evidence="7" id="KW-0653">Protein transport</keyword>
<comment type="similarity">
    <text evidence="2 7">Belongs to the ExbD/TolR family.</text>
</comment>
<evidence type="ECO:0000313" key="8">
    <source>
        <dbReference type="EMBL" id="TWT39653.1"/>
    </source>
</evidence>
<name>A0A5C5VNW3_9BACT</name>
<gene>
    <name evidence="8" type="ORF">Enr8_13540</name>
</gene>
<evidence type="ECO:0000256" key="7">
    <source>
        <dbReference type="RuleBase" id="RU003879"/>
    </source>
</evidence>
<dbReference type="Proteomes" id="UP000318878">
    <property type="component" value="Unassembled WGS sequence"/>
</dbReference>
<sequence>MKLSAHRMTRNKKVDLNMTSMIDVVFLLLIFFIVTASFTPTERLLDIAVQSANPSAAQASDFDPAIVEVTNLGDDFGYKLGSRTFTTQEELEEVLIAFPDKSSPAVVRGQDEAPYGMVSAAIQACKNAGFHGVRYQPLTGK</sequence>
<reference evidence="8 9" key="1">
    <citation type="submission" date="2019-02" db="EMBL/GenBank/DDBJ databases">
        <title>Deep-cultivation of Planctomycetes and their phenomic and genomic characterization uncovers novel biology.</title>
        <authorList>
            <person name="Wiegand S."/>
            <person name="Jogler M."/>
            <person name="Boedeker C."/>
            <person name="Pinto D."/>
            <person name="Vollmers J."/>
            <person name="Rivas-Marin E."/>
            <person name="Kohn T."/>
            <person name="Peeters S.H."/>
            <person name="Heuer A."/>
            <person name="Rast P."/>
            <person name="Oberbeckmann S."/>
            <person name="Bunk B."/>
            <person name="Jeske O."/>
            <person name="Meyerdierks A."/>
            <person name="Storesund J.E."/>
            <person name="Kallscheuer N."/>
            <person name="Luecker S."/>
            <person name="Lage O.M."/>
            <person name="Pohl T."/>
            <person name="Merkel B.J."/>
            <person name="Hornburger P."/>
            <person name="Mueller R.-W."/>
            <person name="Bruemmer F."/>
            <person name="Labrenz M."/>
            <person name="Spormann A.M."/>
            <person name="Op Den Camp H."/>
            <person name="Overmann J."/>
            <person name="Amann R."/>
            <person name="Jetten M.S.M."/>
            <person name="Mascher T."/>
            <person name="Medema M.H."/>
            <person name="Devos D.P."/>
            <person name="Kaster A.-K."/>
            <person name="Ovreas L."/>
            <person name="Rohde M."/>
            <person name="Galperin M.Y."/>
            <person name="Jogler C."/>
        </authorList>
    </citation>
    <scope>NUCLEOTIDE SEQUENCE [LARGE SCALE GENOMIC DNA]</scope>
    <source>
        <strain evidence="8 9">Enr8</strain>
    </source>
</reference>
<keyword evidence="5" id="KW-1133">Transmembrane helix</keyword>
<keyword evidence="6" id="KW-0472">Membrane</keyword>
<evidence type="ECO:0000313" key="9">
    <source>
        <dbReference type="Proteomes" id="UP000318878"/>
    </source>
</evidence>
<evidence type="ECO:0000256" key="5">
    <source>
        <dbReference type="ARBA" id="ARBA00022989"/>
    </source>
</evidence>
<dbReference type="GO" id="GO:0022857">
    <property type="term" value="F:transmembrane transporter activity"/>
    <property type="evidence" value="ECO:0007669"/>
    <property type="project" value="InterPro"/>
</dbReference>
<comment type="subcellular location">
    <subcellularLocation>
        <location evidence="1">Cell membrane</location>
        <topology evidence="1">Single-pass membrane protein</topology>
    </subcellularLocation>
    <subcellularLocation>
        <location evidence="7">Cell membrane</location>
        <topology evidence="7">Single-pass type II membrane protein</topology>
    </subcellularLocation>
</comment>
<keyword evidence="9" id="KW-1185">Reference proteome</keyword>
<dbReference type="PANTHER" id="PTHR30558">
    <property type="entry name" value="EXBD MEMBRANE COMPONENT OF PMF-DRIVEN MACROMOLECULE IMPORT SYSTEM"/>
    <property type="match status" value="1"/>
</dbReference>
<dbReference type="EMBL" id="SJPF01000001">
    <property type="protein sequence ID" value="TWT39653.1"/>
    <property type="molecule type" value="Genomic_DNA"/>
</dbReference>